<gene>
    <name evidence="12" type="primary">106087411</name>
</gene>
<dbReference type="STRING" id="35570.A0A1I8NQX9"/>
<feature type="binding site" evidence="10">
    <location>
        <position position="112"/>
    </location>
    <ligand>
        <name>Zn(2+)</name>
        <dbReference type="ChEBI" id="CHEBI:29105"/>
        <label>2</label>
    </ligand>
</feature>
<accession>A0A1I8NQX9</accession>
<keyword evidence="13" id="KW-1185">Reference proteome</keyword>
<dbReference type="GO" id="GO:0006520">
    <property type="term" value="P:amino acid metabolic process"/>
    <property type="evidence" value="ECO:0007669"/>
    <property type="project" value="InterPro"/>
</dbReference>
<dbReference type="GO" id="GO:0046872">
    <property type="term" value="F:metal ion binding"/>
    <property type="evidence" value="ECO:0007669"/>
    <property type="project" value="UniProtKB-KW"/>
</dbReference>
<proteinExistence type="inferred from homology"/>
<evidence type="ECO:0000256" key="8">
    <source>
        <dbReference type="ARBA" id="ARBA00029656"/>
    </source>
</evidence>
<dbReference type="Pfam" id="PF01546">
    <property type="entry name" value="Peptidase_M20"/>
    <property type="match status" value="1"/>
</dbReference>
<organism evidence="12 13">
    <name type="scientific">Stomoxys calcitrans</name>
    <name type="common">Stable fly</name>
    <name type="synonym">Conops calcitrans</name>
    <dbReference type="NCBI Taxonomy" id="35570"/>
    <lineage>
        <taxon>Eukaryota</taxon>
        <taxon>Metazoa</taxon>
        <taxon>Ecdysozoa</taxon>
        <taxon>Arthropoda</taxon>
        <taxon>Hexapoda</taxon>
        <taxon>Insecta</taxon>
        <taxon>Pterygota</taxon>
        <taxon>Neoptera</taxon>
        <taxon>Endopterygota</taxon>
        <taxon>Diptera</taxon>
        <taxon>Brachycera</taxon>
        <taxon>Muscomorpha</taxon>
        <taxon>Muscoidea</taxon>
        <taxon>Muscidae</taxon>
        <taxon>Stomoxys</taxon>
    </lineage>
</organism>
<feature type="binding site" evidence="10">
    <location>
        <position position="174"/>
    </location>
    <ligand>
        <name>Zn(2+)</name>
        <dbReference type="ChEBI" id="CHEBI:29105"/>
        <label>1</label>
    </ligand>
</feature>
<dbReference type="FunFam" id="3.40.630.10:FF:000019">
    <property type="entry name" value="Aminoacylase 1"/>
    <property type="match status" value="1"/>
</dbReference>
<dbReference type="InterPro" id="IPR036264">
    <property type="entry name" value="Bact_exopeptidase_dim_dom"/>
</dbReference>
<keyword evidence="4" id="KW-0963">Cytoplasm</keyword>
<dbReference type="OrthoDB" id="3064516at2759"/>
<dbReference type="EC" id="3.5.1.14" evidence="3"/>
<evidence type="ECO:0000256" key="10">
    <source>
        <dbReference type="PIRSR" id="PIRSR036696-2"/>
    </source>
</evidence>
<reference evidence="13" key="1">
    <citation type="submission" date="2015-05" db="EMBL/GenBank/DDBJ databases">
        <authorList>
            <person name="Wilson R.K."/>
            <person name="Warren W.C."/>
            <person name="Olafson P."/>
        </authorList>
    </citation>
    <scope>NUCLEOTIDE SEQUENCE [LARGE SCALE GENOMIC DNA]</scope>
    <source>
        <strain evidence="13">USDA</strain>
    </source>
</reference>
<dbReference type="Gene3D" id="3.30.70.360">
    <property type="match status" value="1"/>
</dbReference>
<dbReference type="FunFam" id="3.30.70.360:FF:000005">
    <property type="entry name" value="Putative Aminoacylase-1"/>
    <property type="match status" value="1"/>
</dbReference>
<evidence type="ECO:0000256" key="7">
    <source>
        <dbReference type="ARBA" id="ARBA00022833"/>
    </source>
</evidence>
<protein>
    <recommendedName>
        <fullName evidence="3">N-acyl-aliphatic-L-amino acid amidohydrolase</fullName>
        <ecNumber evidence="3">3.5.1.14</ecNumber>
    </recommendedName>
    <alternativeName>
        <fullName evidence="8">N-acyl-L-amino-acid amidohydrolase</fullName>
    </alternativeName>
</protein>
<name>A0A1I8NQX9_STOCA</name>
<feature type="domain" description="Peptidase M20 dimerisation" evidence="11">
    <location>
        <begin position="187"/>
        <end position="298"/>
    </location>
</feature>
<evidence type="ECO:0000256" key="4">
    <source>
        <dbReference type="ARBA" id="ARBA00022490"/>
    </source>
</evidence>
<comment type="similarity">
    <text evidence="2">Belongs to the peptidase M20A family.</text>
</comment>
<dbReference type="PANTHER" id="PTHR45892">
    <property type="entry name" value="AMINOACYLASE-1"/>
    <property type="match status" value="1"/>
</dbReference>
<comment type="subcellular location">
    <subcellularLocation>
        <location evidence="1">Cytoplasm</location>
    </subcellularLocation>
</comment>
<dbReference type="InterPro" id="IPR052083">
    <property type="entry name" value="Aminoacylase-1_M20A"/>
</dbReference>
<evidence type="ECO:0000256" key="2">
    <source>
        <dbReference type="ARBA" id="ARBA00006247"/>
    </source>
</evidence>
<dbReference type="Proteomes" id="UP000095300">
    <property type="component" value="Unassembled WGS sequence"/>
</dbReference>
<dbReference type="Gene3D" id="1.10.150.900">
    <property type="match status" value="1"/>
</dbReference>
<dbReference type="GO" id="GO:0005737">
    <property type="term" value="C:cytoplasm"/>
    <property type="evidence" value="ECO:0007669"/>
    <property type="project" value="UniProtKB-SubCell"/>
</dbReference>
<dbReference type="EnsemblMetazoa" id="SCAU001257-RA">
    <property type="protein sequence ID" value="SCAU001257-PA"/>
    <property type="gene ID" value="SCAU001257"/>
</dbReference>
<dbReference type="EnsemblMetazoa" id="SCAU001257-RE">
    <property type="protein sequence ID" value="SCAU001257-PE"/>
    <property type="gene ID" value="SCAU001257"/>
</dbReference>
<dbReference type="PIRSF" id="PIRSF036696">
    <property type="entry name" value="ACY-1"/>
    <property type="match status" value="1"/>
</dbReference>
<dbReference type="NCBIfam" id="TIGR01880">
    <property type="entry name" value="Ac-peptdase-euk"/>
    <property type="match status" value="1"/>
</dbReference>
<keyword evidence="6" id="KW-0378">Hydrolase</keyword>
<evidence type="ECO:0000256" key="5">
    <source>
        <dbReference type="ARBA" id="ARBA00022723"/>
    </source>
</evidence>
<evidence type="ECO:0000256" key="6">
    <source>
        <dbReference type="ARBA" id="ARBA00022801"/>
    </source>
</evidence>
<reference evidence="12" key="2">
    <citation type="submission" date="2020-05" db="UniProtKB">
        <authorList>
            <consortium name="EnsemblMetazoa"/>
        </authorList>
    </citation>
    <scope>IDENTIFICATION</scope>
    <source>
        <strain evidence="12">USDA</strain>
    </source>
</reference>
<dbReference type="Pfam" id="PF07687">
    <property type="entry name" value="M20_dimer"/>
    <property type="match status" value="1"/>
</dbReference>
<dbReference type="VEuPathDB" id="VectorBase:SCAU001257"/>
<evidence type="ECO:0000256" key="1">
    <source>
        <dbReference type="ARBA" id="ARBA00004496"/>
    </source>
</evidence>
<dbReference type="InterPro" id="IPR002933">
    <property type="entry name" value="Peptidase_M20"/>
</dbReference>
<dbReference type="PANTHER" id="PTHR45892:SF1">
    <property type="entry name" value="AMINOACYLASE-1"/>
    <property type="match status" value="1"/>
</dbReference>
<dbReference type="AlphaFoldDB" id="A0A1I8NQX9"/>
<dbReference type="InterPro" id="IPR001261">
    <property type="entry name" value="ArgE/DapE_CS"/>
</dbReference>
<dbReference type="Gene3D" id="3.40.630.10">
    <property type="entry name" value="Zn peptidases"/>
    <property type="match status" value="1"/>
</dbReference>
<evidence type="ECO:0000313" key="12">
    <source>
        <dbReference type="EnsemblMetazoa" id="SCAU001257-PE"/>
    </source>
</evidence>
<keyword evidence="7 10" id="KW-0862">Zinc</keyword>
<dbReference type="SUPFAM" id="SSF53187">
    <property type="entry name" value="Zn-dependent exopeptidases"/>
    <property type="match status" value="1"/>
</dbReference>
<feature type="active site" evidence="9">
    <location>
        <position position="81"/>
    </location>
</feature>
<dbReference type="PROSITE" id="PS00758">
    <property type="entry name" value="ARGE_DAPE_CPG2_1"/>
    <property type="match status" value="1"/>
</dbReference>
<dbReference type="GO" id="GO:0004046">
    <property type="term" value="F:aminoacylase activity"/>
    <property type="evidence" value="ECO:0007669"/>
    <property type="project" value="UniProtKB-EC"/>
</dbReference>
<comment type="cofactor">
    <cofactor evidence="10">
        <name>Zn(2+)</name>
        <dbReference type="ChEBI" id="CHEBI:29105"/>
    </cofactor>
    <text evidence="10">Binds 2 Zn(2+) ions per subunit.</text>
</comment>
<feature type="binding site" evidence="10">
    <location>
        <position position="79"/>
    </location>
    <ligand>
        <name>Zn(2+)</name>
        <dbReference type="ChEBI" id="CHEBI:29105"/>
        <label>1</label>
    </ligand>
</feature>
<feature type="binding site" evidence="10">
    <location>
        <position position="372"/>
    </location>
    <ligand>
        <name>Zn(2+)</name>
        <dbReference type="ChEBI" id="CHEBI:29105"/>
        <label>2</label>
    </ligand>
</feature>
<feature type="binding site" evidence="10">
    <location>
        <position position="112"/>
    </location>
    <ligand>
        <name>Zn(2+)</name>
        <dbReference type="ChEBI" id="CHEBI:29105"/>
        <label>1</label>
    </ligand>
</feature>
<evidence type="ECO:0000259" key="11">
    <source>
        <dbReference type="Pfam" id="PF07687"/>
    </source>
</evidence>
<evidence type="ECO:0000313" key="13">
    <source>
        <dbReference type="Proteomes" id="UP000095300"/>
    </source>
</evidence>
<sequence length="400" mass="45702">MSAWEDNEEIKLFREYLRIPSVHPDIDYEPCVKFLSKQFDAIGLPYEVHYIKGDKTKPILIGSWIGTQPELPSILLSSHMDVVPVFEEKWTHPPFSAHMDEEGKIFARGSQDMKSVGMQYLAALKELRKSHKQMRRTVHIAYAPDEEVGGMANLEEFLKTEEFRKLNVGFALDEGIATEDEKFVAFYAERSIWEINFKFHGTAGHGSLLLPNTAGQKLHYLLNKLMAYRSTQQKLMEENPNLYIGDVTTINLTQLQGGVQSNVVPPVLEATFDMRLAIDVNLKEFEEQLKQWCNEAGGDIEWEWLCRIDTAPATKIDETNAYWVAFAKAFKDMDLKLDTHVFAGGTDSQFLRAIGIPSIGFSPMNNTPVLLHDNNEFLKAEVFLRGIEIYHKIFLNLFDC</sequence>
<feature type="active site" description="Proton acceptor" evidence="9">
    <location>
        <position position="146"/>
    </location>
</feature>
<evidence type="ECO:0000256" key="3">
    <source>
        <dbReference type="ARBA" id="ARBA00011913"/>
    </source>
</evidence>
<evidence type="ECO:0000256" key="9">
    <source>
        <dbReference type="PIRSR" id="PIRSR036696-1"/>
    </source>
</evidence>
<dbReference type="InterPro" id="IPR011650">
    <property type="entry name" value="Peptidase_M20_dimer"/>
</dbReference>
<dbReference type="FunFam" id="1.10.150.900:FF:000001">
    <property type="entry name" value="Aminoacylase-1, putative"/>
    <property type="match status" value="1"/>
</dbReference>
<dbReference type="InterPro" id="IPR010159">
    <property type="entry name" value="N-acyl_aa_amidohydrolase"/>
</dbReference>
<keyword evidence="5 10" id="KW-0479">Metal-binding</keyword>
<dbReference type="SUPFAM" id="SSF55031">
    <property type="entry name" value="Bacterial exopeptidase dimerisation domain"/>
    <property type="match status" value="1"/>
</dbReference>
<feature type="binding site" evidence="10">
    <location>
        <position position="147"/>
    </location>
    <ligand>
        <name>Zn(2+)</name>
        <dbReference type="ChEBI" id="CHEBI:29105"/>
        <label>2</label>
    </ligand>
</feature>